<sequence length="116" mass="12535">MIERLAEDPDCLDVPVGREVLVAEHEHFVLPEGSAQLPGRRRIDVVLQIEADDFRADARAGALHLEIDGRGHRELRSSVFSGMPKRHPDWVGMGNAANSDGGVSGMSADSARRGPA</sequence>
<protein>
    <submittedName>
        <fullName evidence="2">Uncharacterized protein</fullName>
    </submittedName>
</protein>
<comment type="caution">
    <text evidence="2">The sequence shown here is derived from an EMBL/GenBank/DDBJ whole genome shotgun (WGS) entry which is preliminary data.</text>
</comment>
<evidence type="ECO:0000256" key="1">
    <source>
        <dbReference type="SAM" id="MobiDB-lite"/>
    </source>
</evidence>
<proteinExistence type="predicted"/>
<reference evidence="2 3" key="1">
    <citation type="submission" date="2022-03" db="EMBL/GenBank/DDBJ databases">
        <title>Pseudonocardia alaer sp. nov., a novel actinomycete isolated from reed forest soil.</title>
        <authorList>
            <person name="Wang L."/>
        </authorList>
    </citation>
    <scope>NUCLEOTIDE SEQUENCE [LARGE SCALE GENOMIC DNA]</scope>
    <source>
        <strain evidence="2 3">Y-16303</strain>
    </source>
</reference>
<keyword evidence="3" id="KW-1185">Reference proteome</keyword>
<dbReference type="Proteomes" id="UP001299970">
    <property type="component" value="Unassembled WGS sequence"/>
</dbReference>
<evidence type="ECO:0000313" key="2">
    <source>
        <dbReference type="EMBL" id="MCH6171985.1"/>
    </source>
</evidence>
<gene>
    <name evidence="2" type="ORF">MMF94_40415</name>
</gene>
<evidence type="ECO:0000313" key="3">
    <source>
        <dbReference type="Proteomes" id="UP001299970"/>
    </source>
</evidence>
<feature type="region of interest" description="Disordered" evidence="1">
    <location>
        <begin position="86"/>
        <end position="116"/>
    </location>
</feature>
<accession>A0ABS9TTW1</accession>
<organism evidence="2 3">
    <name type="scientific">Pseudonocardia alaniniphila</name>
    <dbReference type="NCBI Taxonomy" id="75291"/>
    <lineage>
        <taxon>Bacteria</taxon>
        <taxon>Bacillati</taxon>
        <taxon>Actinomycetota</taxon>
        <taxon>Actinomycetes</taxon>
        <taxon>Pseudonocardiales</taxon>
        <taxon>Pseudonocardiaceae</taxon>
        <taxon>Pseudonocardia</taxon>
    </lineage>
</organism>
<name>A0ABS9TTW1_9PSEU</name>
<dbReference type="EMBL" id="JAKXMK010000053">
    <property type="protein sequence ID" value="MCH6171985.1"/>
    <property type="molecule type" value="Genomic_DNA"/>
</dbReference>